<dbReference type="PANTHER" id="PTHR45436:SF5">
    <property type="entry name" value="SENSOR HISTIDINE KINASE TRCS"/>
    <property type="match status" value="1"/>
</dbReference>
<dbReference type="InterPro" id="IPR050428">
    <property type="entry name" value="TCS_sensor_his_kinase"/>
</dbReference>
<evidence type="ECO:0000256" key="6">
    <source>
        <dbReference type="ARBA" id="ARBA00022692"/>
    </source>
</evidence>
<keyword evidence="4" id="KW-0597">Phosphoprotein</keyword>
<evidence type="ECO:0000256" key="10">
    <source>
        <dbReference type="SAM" id="MobiDB-lite"/>
    </source>
</evidence>
<protein>
    <recommendedName>
        <fullName evidence="3">histidine kinase</fullName>
        <ecNumber evidence="3">2.7.13.3</ecNumber>
    </recommendedName>
</protein>
<evidence type="ECO:0000256" key="3">
    <source>
        <dbReference type="ARBA" id="ARBA00012438"/>
    </source>
</evidence>
<evidence type="ECO:0000313" key="14">
    <source>
        <dbReference type="Proteomes" id="UP000192674"/>
    </source>
</evidence>
<evidence type="ECO:0000256" key="7">
    <source>
        <dbReference type="ARBA" id="ARBA00022777"/>
    </source>
</evidence>
<organism evidence="13 14">
    <name type="scientific">Kibdelosporangium aridum</name>
    <dbReference type="NCBI Taxonomy" id="2030"/>
    <lineage>
        <taxon>Bacteria</taxon>
        <taxon>Bacillati</taxon>
        <taxon>Actinomycetota</taxon>
        <taxon>Actinomycetes</taxon>
        <taxon>Pseudonocardiales</taxon>
        <taxon>Pseudonocardiaceae</taxon>
        <taxon>Kibdelosporangium</taxon>
    </lineage>
</organism>
<dbReference type="Pfam" id="PF08376">
    <property type="entry name" value="NIT"/>
    <property type="match status" value="1"/>
</dbReference>
<feature type="compositionally biased region" description="Low complexity" evidence="10">
    <location>
        <begin position="708"/>
        <end position="722"/>
    </location>
</feature>
<dbReference type="InterPro" id="IPR003660">
    <property type="entry name" value="HAMP_dom"/>
</dbReference>
<keyword evidence="6 11" id="KW-0812">Transmembrane</keyword>
<evidence type="ECO:0000256" key="11">
    <source>
        <dbReference type="SAM" id="Phobius"/>
    </source>
</evidence>
<evidence type="ECO:0000256" key="4">
    <source>
        <dbReference type="ARBA" id="ARBA00022553"/>
    </source>
</evidence>
<name>A0A1W2ARQ4_KIBAR</name>
<keyword evidence="9" id="KW-0902">Two-component regulatory system</keyword>
<keyword evidence="8 11" id="KW-1133">Transmembrane helix</keyword>
<dbReference type="GO" id="GO:0005886">
    <property type="term" value="C:plasma membrane"/>
    <property type="evidence" value="ECO:0007669"/>
    <property type="project" value="TreeGrafter"/>
</dbReference>
<dbReference type="EMBL" id="FWXV01000001">
    <property type="protein sequence ID" value="SMC63373.1"/>
    <property type="molecule type" value="Genomic_DNA"/>
</dbReference>
<keyword evidence="11" id="KW-0472">Membrane</keyword>
<dbReference type="GO" id="GO:0000160">
    <property type="term" value="P:phosphorelay signal transduction system"/>
    <property type="evidence" value="ECO:0007669"/>
    <property type="project" value="UniProtKB-KW"/>
</dbReference>
<dbReference type="GO" id="GO:0004673">
    <property type="term" value="F:protein histidine kinase activity"/>
    <property type="evidence" value="ECO:0007669"/>
    <property type="project" value="UniProtKB-EC"/>
</dbReference>
<dbReference type="InterPro" id="IPR013587">
    <property type="entry name" value="Nitrate/nitrite_sensing"/>
</dbReference>
<evidence type="ECO:0000256" key="5">
    <source>
        <dbReference type="ARBA" id="ARBA00022679"/>
    </source>
</evidence>
<dbReference type="Gene3D" id="3.30.565.10">
    <property type="entry name" value="Histidine kinase-like ATPase, C-terminal domain"/>
    <property type="match status" value="1"/>
</dbReference>
<feature type="compositionally biased region" description="Gly residues" evidence="10">
    <location>
        <begin position="781"/>
        <end position="790"/>
    </location>
</feature>
<dbReference type="SMART" id="SM00387">
    <property type="entry name" value="HATPase_c"/>
    <property type="match status" value="1"/>
</dbReference>
<dbReference type="Gene3D" id="6.10.340.10">
    <property type="match status" value="1"/>
</dbReference>
<feature type="transmembrane region" description="Helical" evidence="11">
    <location>
        <begin position="322"/>
        <end position="343"/>
    </location>
</feature>
<dbReference type="SUPFAM" id="SSF55874">
    <property type="entry name" value="ATPase domain of HSP90 chaperone/DNA topoisomerase II/histidine kinase"/>
    <property type="match status" value="1"/>
</dbReference>
<dbReference type="Proteomes" id="UP000192674">
    <property type="component" value="Unassembled WGS sequence"/>
</dbReference>
<evidence type="ECO:0000256" key="8">
    <source>
        <dbReference type="ARBA" id="ARBA00022989"/>
    </source>
</evidence>
<comment type="subcellular location">
    <subcellularLocation>
        <location evidence="2">Membrane</location>
    </subcellularLocation>
</comment>
<keyword evidence="5" id="KW-0808">Transferase</keyword>
<feature type="region of interest" description="Disordered" evidence="10">
    <location>
        <begin position="707"/>
        <end position="829"/>
    </location>
</feature>
<dbReference type="RefSeq" id="WP_084424875.1">
    <property type="nucleotide sequence ID" value="NZ_FWXV01000001.1"/>
</dbReference>
<evidence type="ECO:0000256" key="9">
    <source>
        <dbReference type="ARBA" id="ARBA00023012"/>
    </source>
</evidence>
<dbReference type="OrthoDB" id="3502710at2"/>
<dbReference type="InterPro" id="IPR036890">
    <property type="entry name" value="HATPase_C_sf"/>
</dbReference>
<sequence>MTARRSWSKVAVQWRNWPVLVKIGAVLVVPVIGAMTLGTLRVQADLDLADSYAEVERLAQLREELVPTLGLLQGERNLAMESDDEEYRAQWARTDTLMETVDWMVGNTPDLGPVATAGYDNLKRAMGALPGLRQQVLAGTDTEVVRSGYAILTQAMLDFDRSLVSKFPDEELTGSSTALFDLQVAREQVSFQQSLVLEGVRRGELTGPERERLIESDVRLADVIADMRSVAPPQLWQQYLDTVAGSDVTQRQEFVRQARAEPPPRRPGVRATLPFNAADWTRTSDQTTALMTFVLKAVATELRDGATRLQDETSTRAGFQSVLLLAMVLLAAGIGGVVGRYLLRSLRSLRNAALDVASTKLPSAVSDIRAGRPAKIDPMPVNTTEEFGQLARAFDTVQNQAVRSAEEEAELRGNLRNIFVNLSRRSQGLVERQLRLMEQLEQKENDPDQLANLFKLDHLATRMRRNNENLVVLSGAELGRRFTEHVPLADVLRAAVSEVEHYERASVRSVPRVDVLGYAAGDLVRSVAELVENATAFSPPDSQVIIQTSIRDDRSVLIEIIDDGIGMGDAELADANARVAAGGGVDVPVSRQMGLFVVGSLATRHGIRVLLARRDNGEDGLVASVVVPPELITGMAPAQSGPAQPAQPGAAEETMVFEPQPAAPDEGSLSGRLSSVGISVKLPDLPRASSPASILFRSHRPVIEQDPEPVAAQPQQQPQQDEFAWLGGPGGGSSSAPAKHAAQPSVPAQARPTTPPPPQKEGELPKRVPKAQLFVTPMGPEGTGPPGNGKRGAVPARGPGNAERARGFLSSFQAGIRQSTTEEQGEEQT</sequence>
<comment type="catalytic activity">
    <reaction evidence="1">
        <text>ATP + protein L-histidine = ADP + protein N-phospho-L-histidine.</text>
        <dbReference type="EC" id="2.7.13.3"/>
    </reaction>
</comment>
<dbReference type="Pfam" id="PF02518">
    <property type="entry name" value="HATPase_c"/>
    <property type="match status" value="1"/>
</dbReference>
<gene>
    <name evidence="13" type="ORF">SAMN05661093_01055</name>
</gene>
<dbReference type="PROSITE" id="PS50885">
    <property type="entry name" value="HAMP"/>
    <property type="match status" value="1"/>
</dbReference>
<keyword evidence="7 13" id="KW-0418">Kinase</keyword>
<dbReference type="EC" id="2.7.13.3" evidence="3"/>
<dbReference type="InterPro" id="IPR003594">
    <property type="entry name" value="HATPase_dom"/>
</dbReference>
<evidence type="ECO:0000256" key="2">
    <source>
        <dbReference type="ARBA" id="ARBA00004370"/>
    </source>
</evidence>
<reference evidence="13 14" key="1">
    <citation type="submission" date="2017-04" db="EMBL/GenBank/DDBJ databases">
        <authorList>
            <person name="Afonso C.L."/>
            <person name="Miller P.J."/>
            <person name="Scott M.A."/>
            <person name="Spackman E."/>
            <person name="Goraichik I."/>
            <person name="Dimitrov K.M."/>
            <person name="Suarez D.L."/>
            <person name="Swayne D.E."/>
        </authorList>
    </citation>
    <scope>NUCLEOTIDE SEQUENCE [LARGE SCALE GENOMIC DNA]</scope>
    <source>
        <strain evidence="13 14">DSM 43828</strain>
    </source>
</reference>
<proteinExistence type="predicted"/>
<accession>A0A1W2ARQ4</accession>
<dbReference type="AlphaFoldDB" id="A0A1W2ARQ4"/>
<dbReference type="PANTHER" id="PTHR45436">
    <property type="entry name" value="SENSOR HISTIDINE KINASE YKOH"/>
    <property type="match status" value="1"/>
</dbReference>
<evidence type="ECO:0000313" key="13">
    <source>
        <dbReference type="EMBL" id="SMC63373.1"/>
    </source>
</evidence>
<feature type="domain" description="HAMP" evidence="12">
    <location>
        <begin position="340"/>
        <end position="406"/>
    </location>
</feature>
<evidence type="ECO:0000259" key="12">
    <source>
        <dbReference type="PROSITE" id="PS50885"/>
    </source>
</evidence>
<evidence type="ECO:0000256" key="1">
    <source>
        <dbReference type="ARBA" id="ARBA00000085"/>
    </source>
</evidence>
<keyword evidence="14" id="KW-1185">Reference proteome</keyword>